<accession>A0A2P2K5M0</accession>
<sequence>MARCSEYFLFHDVDCSRSNNTTISEVISMIDHRSLRK</sequence>
<name>A0A2P2K5M0_RHIMU</name>
<dbReference type="EMBL" id="GGEC01020489">
    <property type="protein sequence ID" value="MBX00973.1"/>
    <property type="molecule type" value="Transcribed_RNA"/>
</dbReference>
<proteinExistence type="predicted"/>
<evidence type="ECO:0000313" key="1">
    <source>
        <dbReference type="EMBL" id="MBX00973.1"/>
    </source>
</evidence>
<protein>
    <submittedName>
        <fullName evidence="1">Uncharacterized protein</fullName>
    </submittedName>
</protein>
<organism evidence="1">
    <name type="scientific">Rhizophora mucronata</name>
    <name type="common">Asiatic mangrove</name>
    <dbReference type="NCBI Taxonomy" id="61149"/>
    <lineage>
        <taxon>Eukaryota</taxon>
        <taxon>Viridiplantae</taxon>
        <taxon>Streptophyta</taxon>
        <taxon>Embryophyta</taxon>
        <taxon>Tracheophyta</taxon>
        <taxon>Spermatophyta</taxon>
        <taxon>Magnoliopsida</taxon>
        <taxon>eudicotyledons</taxon>
        <taxon>Gunneridae</taxon>
        <taxon>Pentapetalae</taxon>
        <taxon>rosids</taxon>
        <taxon>fabids</taxon>
        <taxon>Malpighiales</taxon>
        <taxon>Rhizophoraceae</taxon>
        <taxon>Rhizophora</taxon>
    </lineage>
</organism>
<dbReference type="AlphaFoldDB" id="A0A2P2K5M0"/>
<reference evidence="1" key="1">
    <citation type="submission" date="2018-02" db="EMBL/GenBank/DDBJ databases">
        <title>Rhizophora mucronata_Transcriptome.</title>
        <authorList>
            <person name="Meera S.P."/>
            <person name="Sreeshan A."/>
            <person name="Augustine A."/>
        </authorList>
    </citation>
    <scope>NUCLEOTIDE SEQUENCE</scope>
    <source>
        <tissue evidence="1">Leaf</tissue>
    </source>
</reference>